<dbReference type="Proteomes" id="UP000248783">
    <property type="component" value="Unassembled WGS sequence"/>
</dbReference>
<evidence type="ECO:0000256" key="2">
    <source>
        <dbReference type="ARBA" id="ARBA00023315"/>
    </source>
</evidence>
<dbReference type="CDD" id="cd04301">
    <property type="entry name" value="NAT_SF"/>
    <property type="match status" value="1"/>
</dbReference>
<dbReference type="SUPFAM" id="SSF55729">
    <property type="entry name" value="Acyl-CoA N-acyltransferases (Nat)"/>
    <property type="match status" value="1"/>
</dbReference>
<dbReference type="PROSITE" id="PS51186">
    <property type="entry name" value="GNAT"/>
    <property type="match status" value="1"/>
</dbReference>
<dbReference type="InterPro" id="IPR050832">
    <property type="entry name" value="Bact_Acetyltransf"/>
</dbReference>
<keyword evidence="1 4" id="KW-0808">Transferase</keyword>
<organism evidence="4 5">
    <name type="scientific">Xylanimonas oleitrophica</name>
    <dbReference type="NCBI Taxonomy" id="2607479"/>
    <lineage>
        <taxon>Bacteria</taxon>
        <taxon>Bacillati</taxon>
        <taxon>Actinomycetota</taxon>
        <taxon>Actinomycetes</taxon>
        <taxon>Micrococcales</taxon>
        <taxon>Promicromonosporaceae</taxon>
        <taxon>Xylanimonas</taxon>
    </lineage>
</organism>
<dbReference type="PANTHER" id="PTHR43877:SF2">
    <property type="entry name" value="AMINOALKYLPHOSPHONATE N-ACETYLTRANSFERASE-RELATED"/>
    <property type="match status" value="1"/>
</dbReference>
<name>A0A2W5WLT1_9MICO</name>
<comment type="caution">
    <text evidence="4">The sequence shown here is derived from an EMBL/GenBank/DDBJ whole genome shotgun (WGS) entry which is preliminary data.</text>
</comment>
<dbReference type="Pfam" id="PF00583">
    <property type="entry name" value="Acetyltransf_1"/>
    <property type="match status" value="1"/>
</dbReference>
<proteinExistence type="predicted"/>
<feature type="domain" description="N-acetyltransferase" evidence="3">
    <location>
        <begin position="8"/>
        <end position="177"/>
    </location>
</feature>
<dbReference type="GO" id="GO:0016747">
    <property type="term" value="F:acyltransferase activity, transferring groups other than amino-acyl groups"/>
    <property type="evidence" value="ECO:0007669"/>
    <property type="project" value="InterPro"/>
</dbReference>
<dbReference type="InterPro" id="IPR000182">
    <property type="entry name" value="GNAT_dom"/>
</dbReference>
<reference evidence="4 5" key="1">
    <citation type="submission" date="2018-06" db="EMBL/GenBank/DDBJ databases">
        <title>Whole genome sequencing of a novel hydrocarbon degrading bacterial strain, PW21 isolated from oil contaminated produced water sample.</title>
        <authorList>
            <person name="Nagkirti P."/>
            <person name="Shaikh A."/>
            <person name="Gowdaman V."/>
            <person name="Engineer A.E."/>
            <person name="Dagar S."/>
            <person name="Dhakephalkar P.K."/>
        </authorList>
    </citation>
    <scope>NUCLEOTIDE SEQUENCE [LARGE SCALE GENOMIC DNA]</scope>
    <source>
        <strain evidence="4 5">PW21</strain>
    </source>
</reference>
<protein>
    <submittedName>
        <fullName evidence="4">GNAT family N-acetyltransferase</fullName>
    </submittedName>
</protein>
<dbReference type="AlphaFoldDB" id="A0A2W5WLT1"/>
<evidence type="ECO:0000256" key="1">
    <source>
        <dbReference type="ARBA" id="ARBA00022679"/>
    </source>
</evidence>
<keyword evidence="5" id="KW-1185">Reference proteome</keyword>
<dbReference type="PANTHER" id="PTHR43877">
    <property type="entry name" value="AMINOALKYLPHOSPHONATE N-ACETYLTRANSFERASE-RELATED-RELATED"/>
    <property type="match status" value="1"/>
</dbReference>
<accession>A0A2W5WLT1</accession>
<evidence type="ECO:0000313" key="4">
    <source>
        <dbReference type="EMBL" id="PZR52277.1"/>
    </source>
</evidence>
<dbReference type="EMBL" id="QKWH01000011">
    <property type="protein sequence ID" value="PZR52277.1"/>
    <property type="molecule type" value="Genomic_DNA"/>
</dbReference>
<gene>
    <name evidence="4" type="ORF">DNL40_12665</name>
</gene>
<evidence type="ECO:0000259" key="3">
    <source>
        <dbReference type="PROSITE" id="PS51186"/>
    </source>
</evidence>
<dbReference type="RefSeq" id="WP_111251621.1">
    <property type="nucleotide sequence ID" value="NZ_QKWH01000011.1"/>
</dbReference>
<dbReference type="Gene3D" id="3.40.630.30">
    <property type="match status" value="1"/>
</dbReference>
<evidence type="ECO:0000313" key="5">
    <source>
        <dbReference type="Proteomes" id="UP000248783"/>
    </source>
</evidence>
<keyword evidence="2" id="KW-0012">Acyltransferase</keyword>
<dbReference type="InterPro" id="IPR016181">
    <property type="entry name" value="Acyl_CoA_acyltransferase"/>
</dbReference>
<sequence length="177" mass="18987">MTVDLEGVTIRPATAADAADIARVHVASWQSAYGAILPEAFLAGLDPAVRAQQWDSILSGADGGLETGTRVLVAEAEGDPLGFAAFGPSRDEDGDGGTYELYAMYLEPGSWGRGVARELMRSVLAELPQGTPMTLWVLAGNERAQHFYRRHGFAADGVERIDEIGGTPVTELRFRRP</sequence>